<evidence type="ECO:0000313" key="4">
    <source>
        <dbReference type="Proteomes" id="UP001472866"/>
    </source>
</evidence>
<sequence length="709" mass="77905">MGSGRRRTEGGRKGAAKERSRNGSPWIWSCAVFVAHLLAYSGTLFPSIPGGDATELIFNGCQLSVPHPPGYPLFTLIEWAFIRIFGAIGYNPAYCANLAAAFLGSLAACFLFLAVAEITDGHVAPSIVASVLFGSSRLVWLYSIQAEVFSLNNLFASALFFLSARYSKSENKRCSTGLAYLGSFLCGLALTNQHTIVFYVATCACFVYYEGFETLFNPKRTLVLVLAFAAGLSPYAYLFLAPGFGEPGSWGDTSTVSGFLTHLLRREYGTFRLFSGADAEGNNLLLGLWRYWEAATGDDYGFGVVLAAAGVLSCLGGKCASRRPILLVFGSFCFYTVTFHHLANLPLSSELHLGVHARFWMQSHVALHILAGAGMSAICKNVVGRVGLSQTAGSGRPRAGADDPLLPLAVLLAALTIGARHRSMDESGNYVIRDAFRDVLDKFPVGSRVIVKGDLFTNSLRYLQQCEGQRTDVELVDQAMLTYRWFVRVQGRNFPSFAWPGTHYHPFEETGFSMRDLLLANLGAGRKPVFMLGGWNPQDPSVPGSYVHVPWGVADLVAPAEDPHERWDGSIWSWHKECEERELRPRVSGLPGHHAGDRWEAVVFSDSCDIPAKEALHFLNHALANGDDLRALEMAEGMMSDHVEAGLRVKPHHYRNLGIARSRLLTHPVHNNAEMYNKTRNAFEVYLELADEAGERVQDREAIQQFLSG</sequence>
<keyword evidence="2" id="KW-1133">Transmembrane helix</keyword>
<dbReference type="PANTHER" id="PTHR16214">
    <property type="entry name" value="TRANSMEMBRANE PROTEIN 260"/>
    <property type="match status" value="1"/>
</dbReference>
<accession>A0AAX4NYL8</accession>
<name>A0AAX4NYL8_9CHLO</name>
<protein>
    <submittedName>
        <fullName evidence="3">Transmembrane protein</fullName>
    </submittedName>
</protein>
<feature type="transmembrane region" description="Helical" evidence="2">
    <location>
        <begin position="68"/>
        <end position="86"/>
    </location>
</feature>
<feature type="transmembrane region" description="Helical" evidence="2">
    <location>
        <begin position="324"/>
        <end position="343"/>
    </location>
</feature>
<dbReference type="AlphaFoldDB" id="A0AAX4NYL8"/>
<proteinExistence type="predicted"/>
<gene>
    <name evidence="3" type="ORF">HKI87_01g05340</name>
</gene>
<dbReference type="EMBL" id="CP151501">
    <property type="protein sequence ID" value="WZN59009.1"/>
    <property type="molecule type" value="Genomic_DNA"/>
</dbReference>
<dbReference type="InterPro" id="IPR052724">
    <property type="entry name" value="GT117_domain-containing"/>
</dbReference>
<dbReference type="Pfam" id="PF11028">
    <property type="entry name" value="TMEM260-like"/>
    <property type="match status" value="1"/>
</dbReference>
<keyword evidence="2 3" id="KW-0812">Transmembrane</keyword>
<dbReference type="Proteomes" id="UP001472866">
    <property type="component" value="Chromosome 01"/>
</dbReference>
<dbReference type="InterPro" id="IPR021280">
    <property type="entry name" value="TMEM260-like"/>
</dbReference>
<keyword evidence="4" id="KW-1185">Reference proteome</keyword>
<feature type="transmembrane region" description="Helical" evidence="2">
    <location>
        <begin position="174"/>
        <end position="190"/>
    </location>
</feature>
<feature type="transmembrane region" description="Helical" evidence="2">
    <location>
        <begin position="300"/>
        <end position="317"/>
    </location>
</feature>
<keyword evidence="2" id="KW-0472">Membrane</keyword>
<feature type="transmembrane region" description="Helical" evidence="2">
    <location>
        <begin position="98"/>
        <end position="119"/>
    </location>
</feature>
<feature type="transmembrane region" description="Helical" evidence="2">
    <location>
        <begin position="222"/>
        <end position="240"/>
    </location>
</feature>
<feature type="region of interest" description="Disordered" evidence="1">
    <location>
        <begin position="1"/>
        <end position="20"/>
    </location>
</feature>
<dbReference type="PANTHER" id="PTHR16214:SF3">
    <property type="entry name" value="TRANSMEMBRANE PROTEIN 260"/>
    <property type="match status" value="1"/>
</dbReference>
<evidence type="ECO:0000256" key="2">
    <source>
        <dbReference type="SAM" id="Phobius"/>
    </source>
</evidence>
<feature type="transmembrane region" description="Helical" evidence="2">
    <location>
        <begin position="26"/>
        <end position="48"/>
    </location>
</feature>
<feature type="transmembrane region" description="Helical" evidence="2">
    <location>
        <begin position="196"/>
        <end position="215"/>
    </location>
</feature>
<reference evidence="3 4" key="1">
    <citation type="submission" date="2024-03" db="EMBL/GenBank/DDBJ databases">
        <title>Complete genome sequence of the green alga Chloropicon roscoffensis RCC1871.</title>
        <authorList>
            <person name="Lemieux C."/>
            <person name="Pombert J.-F."/>
            <person name="Otis C."/>
            <person name="Turmel M."/>
        </authorList>
    </citation>
    <scope>NUCLEOTIDE SEQUENCE [LARGE SCALE GENOMIC DNA]</scope>
    <source>
        <strain evidence="3 4">RCC1871</strain>
    </source>
</reference>
<organism evidence="3 4">
    <name type="scientific">Chloropicon roscoffensis</name>
    <dbReference type="NCBI Taxonomy" id="1461544"/>
    <lineage>
        <taxon>Eukaryota</taxon>
        <taxon>Viridiplantae</taxon>
        <taxon>Chlorophyta</taxon>
        <taxon>Chloropicophyceae</taxon>
        <taxon>Chloropicales</taxon>
        <taxon>Chloropicaceae</taxon>
        <taxon>Chloropicon</taxon>
    </lineage>
</organism>
<evidence type="ECO:0000256" key="1">
    <source>
        <dbReference type="SAM" id="MobiDB-lite"/>
    </source>
</evidence>
<evidence type="ECO:0000313" key="3">
    <source>
        <dbReference type="EMBL" id="WZN59009.1"/>
    </source>
</evidence>
<feature type="transmembrane region" description="Helical" evidence="2">
    <location>
        <begin position="139"/>
        <end position="162"/>
    </location>
</feature>